<protein>
    <recommendedName>
        <fullName evidence="5">Transmembrane protein</fullName>
    </recommendedName>
</protein>
<feature type="compositionally biased region" description="Basic residues" evidence="1">
    <location>
        <begin position="227"/>
        <end position="237"/>
    </location>
</feature>
<evidence type="ECO:0008006" key="5">
    <source>
        <dbReference type="Google" id="ProtNLM"/>
    </source>
</evidence>
<feature type="compositionally biased region" description="Basic residues" evidence="1">
    <location>
        <begin position="161"/>
        <end position="171"/>
    </location>
</feature>
<proteinExistence type="predicted"/>
<feature type="compositionally biased region" description="Basic and acidic residues" evidence="1">
    <location>
        <begin position="181"/>
        <end position="194"/>
    </location>
</feature>
<keyword evidence="2" id="KW-1133">Transmembrane helix</keyword>
<keyword evidence="2" id="KW-0812">Transmembrane</keyword>
<dbReference type="AlphaFoldDB" id="A0A7J6R8A7"/>
<reference evidence="3 4" key="1">
    <citation type="submission" date="2020-04" db="EMBL/GenBank/DDBJ databases">
        <title>Perkinsus olseni comparative genomics.</title>
        <authorList>
            <person name="Bogema D.R."/>
        </authorList>
    </citation>
    <scope>NUCLEOTIDE SEQUENCE [LARGE SCALE GENOMIC DNA]</scope>
    <source>
        <strain evidence="3 4">ATCC PRA-207</strain>
    </source>
</reference>
<feature type="transmembrane region" description="Helical" evidence="2">
    <location>
        <begin position="91"/>
        <end position="110"/>
    </location>
</feature>
<accession>A0A7J6R8A7</accession>
<evidence type="ECO:0000313" key="4">
    <source>
        <dbReference type="Proteomes" id="UP000553632"/>
    </source>
</evidence>
<dbReference type="Proteomes" id="UP000553632">
    <property type="component" value="Unassembled WGS sequence"/>
</dbReference>
<comment type="caution">
    <text evidence="3">The sequence shown here is derived from an EMBL/GenBank/DDBJ whole genome shotgun (WGS) entry which is preliminary data.</text>
</comment>
<gene>
    <name evidence="3" type="ORF">FOZ63_007719</name>
</gene>
<dbReference type="EMBL" id="JABANO010027405">
    <property type="protein sequence ID" value="KAF4716894.1"/>
    <property type="molecule type" value="Genomic_DNA"/>
</dbReference>
<keyword evidence="2" id="KW-0472">Membrane</keyword>
<evidence type="ECO:0000256" key="1">
    <source>
        <dbReference type="SAM" id="MobiDB-lite"/>
    </source>
</evidence>
<feature type="compositionally biased region" description="Low complexity" evidence="1">
    <location>
        <begin position="199"/>
        <end position="226"/>
    </location>
</feature>
<keyword evidence="4" id="KW-1185">Reference proteome</keyword>
<evidence type="ECO:0000313" key="3">
    <source>
        <dbReference type="EMBL" id="KAF4716894.1"/>
    </source>
</evidence>
<evidence type="ECO:0000256" key="2">
    <source>
        <dbReference type="SAM" id="Phobius"/>
    </source>
</evidence>
<name>A0A7J6R8A7_PEROL</name>
<organism evidence="3 4">
    <name type="scientific">Perkinsus olseni</name>
    <name type="common">Perkinsus atlanticus</name>
    <dbReference type="NCBI Taxonomy" id="32597"/>
    <lineage>
        <taxon>Eukaryota</taxon>
        <taxon>Sar</taxon>
        <taxon>Alveolata</taxon>
        <taxon>Perkinsozoa</taxon>
        <taxon>Perkinsea</taxon>
        <taxon>Perkinsida</taxon>
        <taxon>Perkinsidae</taxon>
        <taxon>Perkinsus</taxon>
    </lineage>
</organism>
<feature type="region of interest" description="Disordered" evidence="1">
    <location>
        <begin position="133"/>
        <end position="237"/>
    </location>
</feature>
<sequence length="237" mass="25392">MPRESLAVILSHSHTIRMLKSFSVSSQSISRSLRALMVLASEGMTAVVAEGGETEAGGVCWKTRMEEAWREAVEWWSNVYKVTWADQPQNVYNLMAIGISFIIVVASFIVGSRHITRSMEEDARIAAAVSAAAASPADASKEEEEGGVGDASATEEEGKPKEKKPAKKKATKTGGSKARGRSTERKAEDAEPQKRSTRARSSSRASGAPSSPARSEPKSGKGTPKSSSKRRASRPRA</sequence>